<sequence>MSSDATDMAHLLSVCKYILTLYTSPVKVSLENIYYFFGGNYGIEKAGVPDEENHAVAWWCNAYLA</sequence>
<accession>A0A645JIE6</accession>
<organism evidence="1">
    <name type="scientific">bioreactor metagenome</name>
    <dbReference type="NCBI Taxonomy" id="1076179"/>
    <lineage>
        <taxon>unclassified sequences</taxon>
        <taxon>metagenomes</taxon>
        <taxon>ecological metagenomes</taxon>
    </lineage>
</organism>
<protein>
    <submittedName>
        <fullName evidence="1">Uncharacterized protein</fullName>
    </submittedName>
</protein>
<comment type="caution">
    <text evidence="1">The sequence shown here is derived from an EMBL/GenBank/DDBJ whole genome shotgun (WGS) entry which is preliminary data.</text>
</comment>
<dbReference type="EMBL" id="VSSQ01142902">
    <property type="protein sequence ID" value="MPN63448.1"/>
    <property type="molecule type" value="Genomic_DNA"/>
</dbReference>
<name>A0A645JIE6_9ZZZZ</name>
<reference evidence="1" key="1">
    <citation type="submission" date="2019-08" db="EMBL/GenBank/DDBJ databases">
        <authorList>
            <person name="Kucharzyk K."/>
            <person name="Murdoch R.W."/>
            <person name="Higgins S."/>
            <person name="Loffler F."/>
        </authorList>
    </citation>
    <scope>NUCLEOTIDE SEQUENCE</scope>
</reference>
<dbReference type="AlphaFoldDB" id="A0A645JIE6"/>
<gene>
    <name evidence="1" type="ORF">SDC9_211207</name>
</gene>
<evidence type="ECO:0000313" key="1">
    <source>
        <dbReference type="EMBL" id="MPN63448.1"/>
    </source>
</evidence>
<proteinExistence type="predicted"/>